<dbReference type="InterPro" id="IPR016799">
    <property type="entry name" value="UCP022062"/>
</dbReference>
<dbReference type="PANTHER" id="PTHR15840:SF10">
    <property type="entry name" value="EKC_KEOPS COMPLEX SUBUNIT TPRKB"/>
    <property type="match status" value="1"/>
</dbReference>
<dbReference type="InterPro" id="IPR036504">
    <property type="entry name" value="CGI121/TPRKB_sf"/>
</dbReference>
<keyword evidence="2" id="KW-0819">tRNA processing</keyword>
<gene>
    <name evidence="3" type="ordered locus">Arcpr_0547</name>
</gene>
<dbReference type="HOGENOM" id="CLU_103619_1_1_2"/>
<dbReference type="Gene3D" id="3.30.2380.10">
    <property type="entry name" value="CGI121/TPRKB"/>
    <property type="match status" value="1"/>
</dbReference>
<dbReference type="OrthoDB" id="69587at2157"/>
<dbReference type="GO" id="GO:0000408">
    <property type="term" value="C:EKC/KEOPS complex"/>
    <property type="evidence" value="ECO:0007669"/>
    <property type="project" value="TreeGrafter"/>
</dbReference>
<dbReference type="NCBIfam" id="NF011465">
    <property type="entry name" value="PRK14886.1-1"/>
    <property type="match status" value="1"/>
</dbReference>
<dbReference type="EMBL" id="CP001857">
    <property type="protein sequence ID" value="ADB57613.1"/>
    <property type="molecule type" value="Genomic_DNA"/>
</dbReference>
<dbReference type="eggNOG" id="arCOG02197">
    <property type="taxonomic scope" value="Archaea"/>
</dbReference>
<dbReference type="GeneID" id="8739206"/>
<dbReference type="GO" id="GO:0005829">
    <property type="term" value="C:cytosol"/>
    <property type="evidence" value="ECO:0007669"/>
    <property type="project" value="TreeGrafter"/>
</dbReference>
<dbReference type="KEGG" id="apo:Arcpr_0547"/>
<organism evidence="3 4">
    <name type="scientific">Archaeoglobus profundus (strain DSM 5631 / JCM 9629 / NBRC 100127 / Av18)</name>
    <dbReference type="NCBI Taxonomy" id="572546"/>
    <lineage>
        <taxon>Archaea</taxon>
        <taxon>Methanobacteriati</taxon>
        <taxon>Methanobacteriota</taxon>
        <taxon>Archaeoglobi</taxon>
        <taxon>Archaeoglobales</taxon>
        <taxon>Archaeoglobaceae</taxon>
        <taxon>Archaeoglobus</taxon>
    </lineage>
</organism>
<proteinExistence type="inferred from homology"/>
<keyword evidence="4" id="KW-1185">Reference proteome</keyword>
<sequence>MKIKQGILKVNSLEEFLKDLGECAAVIDAKYVIDLDVVKFAAEKALKSWKEKRNIAKTLPLEILLYFSATRQIRDAIKVGVKEGTNEAVVVILNNCEDKLKKYFEEKEVVKVDKARIENVKRLYGITDEEIKIVRLEKLPLLIMERIALFDVFKE</sequence>
<evidence type="ECO:0000256" key="2">
    <source>
        <dbReference type="ARBA" id="ARBA00022694"/>
    </source>
</evidence>
<dbReference type="GO" id="GO:0002949">
    <property type="term" value="P:tRNA threonylcarbamoyladenosine modification"/>
    <property type="evidence" value="ECO:0007669"/>
    <property type="project" value="TreeGrafter"/>
</dbReference>
<dbReference type="PANTHER" id="PTHR15840">
    <property type="entry name" value="CGI-121 FAMILY MEMBER"/>
    <property type="match status" value="1"/>
</dbReference>
<dbReference type="STRING" id="572546.Arcpr_0547"/>
<dbReference type="InterPro" id="IPR013926">
    <property type="entry name" value="CGI121/TPRKB"/>
</dbReference>
<dbReference type="PIRSF" id="PIRSF022062">
    <property type="entry name" value="UCP022062"/>
    <property type="match status" value="1"/>
</dbReference>
<dbReference type="RefSeq" id="WP_012939949.1">
    <property type="nucleotide sequence ID" value="NC_013741.1"/>
</dbReference>
<dbReference type="PaxDb" id="572546-Arcpr_0547"/>
<accession>D2RH38</accession>
<name>D2RH38_ARCPA</name>
<evidence type="ECO:0000313" key="4">
    <source>
        <dbReference type="Proteomes" id="UP000001901"/>
    </source>
</evidence>
<evidence type="ECO:0000313" key="3">
    <source>
        <dbReference type="EMBL" id="ADB57613.1"/>
    </source>
</evidence>
<dbReference type="Proteomes" id="UP000001901">
    <property type="component" value="Chromosome"/>
</dbReference>
<evidence type="ECO:0000256" key="1">
    <source>
        <dbReference type="ARBA" id="ARBA00005546"/>
    </source>
</evidence>
<reference evidence="3 4" key="1">
    <citation type="journal article" date="2010" name="Stand. Genomic Sci.">
        <title>Complete genome sequence of Archaeoglobus profundus type strain (AV18).</title>
        <authorList>
            <person name="von Jan M."/>
            <person name="Lapidus A."/>
            <person name="Del Rio T.G."/>
            <person name="Copeland A."/>
            <person name="Tice H."/>
            <person name="Cheng J.F."/>
            <person name="Lucas S."/>
            <person name="Chen F."/>
            <person name="Nolan M."/>
            <person name="Goodwin L."/>
            <person name="Han C."/>
            <person name="Pitluck S."/>
            <person name="Liolios K."/>
            <person name="Ivanova N."/>
            <person name="Mavromatis K."/>
            <person name="Ovchinnikova G."/>
            <person name="Chertkov O."/>
            <person name="Pati A."/>
            <person name="Chen A."/>
            <person name="Palaniappan K."/>
            <person name="Land M."/>
            <person name="Hauser L."/>
            <person name="Chang Y.J."/>
            <person name="Jeffries C.D."/>
            <person name="Saunders E."/>
            <person name="Brettin T."/>
            <person name="Detter J.C."/>
            <person name="Chain P."/>
            <person name="Eichinger K."/>
            <person name="Huber H."/>
            <person name="Spring S."/>
            <person name="Rohde M."/>
            <person name="Goker M."/>
            <person name="Wirth R."/>
            <person name="Woyke T."/>
            <person name="Bristow J."/>
            <person name="Eisen J.A."/>
            <person name="Markowitz V."/>
            <person name="Hugenholtz P."/>
            <person name="Kyrpides N.C."/>
            <person name="Klenk H.P."/>
        </authorList>
    </citation>
    <scope>NUCLEOTIDE SEQUENCE [LARGE SCALE GENOMIC DNA]</scope>
    <source>
        <strain evidence="4">DSM 5631 / JCM 9629 / NBRC 100127 / Av18</strain>
    </source>
</reference>
<dbReference type="AlphaFoldDB" id="D2RH38"/>
<protein>
    <submittedName>
        <fullName evidence="3">Uncharacterized protein</fullName>
    </submittedName>
</protein>
<comment type="similarity">
    <text evidence="1">Belongs to the CGI121/TPRKB family.</text>
</comment>
<dbReference type="Pfam" id="PF08617">
    <property type="entry name" value="CGI-121"/>
    <property type="match status" value="1"/>
</dbReference>
<dbReference type="SUPFAM" id="SSF143870">
    <property type="entry name" value="PF0523-like"/>
    <property type="match status" value="1"/>
</dbReference>